<gene>
    <name evidence="5" type="ORF">C4B68_23010</name>
</gene>
<dbReference type="SUPFAM" id="SSF52833">
    <property type="entry name" value="Thioredoxin-like"/>
    <property type="match status" value="1"/>
</dbReference>
<keyword evidence="6" id="KW-1185">Reference proteome</keyword>
<evidence type="ECO:0000313" key="5">
    <source>
        <dbReference type="EMBL" id="AVH58164.1"/>
    </source>
</evidence>
<dbReference type="Proteomes" id="UP000238413">
    <property type="component" value="Chromosome"/>
</dbReference>
<reference evidence="5 6" key="1">
    <citation type="submission" date="2018-02" db="EMBL/GenBank/DDBJ databases">
        <title>Complete genome sequence of Streptomyces dengpaensis, the producer of angucyclines.</title>
        <authorList>
            <person name="Yumei L."/>
        </authorList>
    </citation>
    <scope>NUCLEOTIDE SEQUENCE [LARGE SCALE GENOMIC DNA]</scope>
    <source>
        <strain evidence="5 6">XZHG99</strain>
    </source>
</reference>
<dbReference type="PRINTS" id="PR01011">
    <property type="entry name" value="GLUTPROXDASE"/>
</dbReference>
<dbReference type="Pfam" id="PF00255">
    <property type="entry name" value="GSHPx"/>
    <property type="match status" value="1"/>
</dbReference>
<dbReference type="PIRSF" id="PIRSF000303">
    <property type="entry name" value="Glutathion_perox"/>
    <property type="match status" value="1"/>
</dbReference>
<dbReference type="InterPro" id="IPR029759">
    <property type="entry name" value="GPX_AS"/>
</dbReference>
<comment type="similarity">
    <text evidence="1 4">Belongs to the glutathione peroxidase family.</text>
</comment>
<evidence type="ECO:0000256" key="3">
    <source>
        <dbReference type="ARBA" id="ARBA00023002"/>
    </source>
</evidence>
<dbReference type="Gene3D" id="3.40.30.10">
    <property type="entry name" value="Glutaredoxin"/>
    <property type="match status" value="1"/>
</dbReference>
<dbReference type="GO" id="GO:0004601">
    <property type="term" value="F:peroxidase activity"/>
    <property type="evidence" value="ECO:0007669"/>
    <property type="project" value="UniProtKB-KW"/>
</dbReference>
<dbReference type="EMBL" id="CP026652">
    <property type="protein sequence ID" value="AVH58164.1"/>
    <property type="molecule type" value="Genomic_DNA"/>
</dbReference>
<keyword evidence="2 4" id="KW-0575">Peroxidase</keyword>
<dbReference type="CDD" id="cd00340">
    <property type="entry name" value="GSH_Peroxidase"/>
    <property type="match status" value="1"/>
</dbReference>
<evidence type="ECO:0000256" key="1">
    <source>
        <dbReference type="ARBA" id="ARBA00006926"/>
    </source>
</evidence>
<dbReference type="RefSeq" id="WP_099504201.1">
    <property type="nucleotide sequence ID" value="NZ_CP026652.1"/>
</dbReference>
<dbReference type="PROSITE" id="PS00460">
    <property type="entry name" value="GLUTATHIONE_PEROXID_1"/>
    <property type="match status" value="1"/>
</dbReference>
<name>A0ABN5I549_9ACTN</name>
<dbReference type="InterPro" id="IPR036249">
    <property type="entry name" value="Thioredoxin-like_sf"/>
</dbReference>
<dbReference type="PANTHER" id="PTHR11592:SF40">
    <property type="entry name" value="THIOREDOXIN_GLUTATHIONE PEROXIDASE BTUE"/>
    <property type="match status" value="1"/>
</dbReference>
<evidence type="ECO:0000313" key="6">
    <source>
        <dbReference type="Proteomes" id="UP000238413"/>
    </source>
</evidence>
<evidence type="ECO:0000256" key="4">
    <source>
        <dbReference type="RuleBase" id="RU000499"/>
    </source>
</evidence>
<evidence type="ECO:0000256" key="2">
    <source>
        <dbReference type="ARBA" id="ARBA00022559"/>
    </source>
</evidence>
<dbReference type="PROSITE" id="PS51355">
    <property type="entry name" value="GLUTATHIONE_PEROXID_3"/>
    <property type="match status" value="1"/>
</dbReference>
<accession>A0ABN5I549</accession>
<dbReference type="PANTHER" id="PTHR11592">
    <property type="entry name" value="GLUTATHIONE PEROXIDASE"/>
    <property type="match status" value="1"/>
</dbReference>
<dbReference type="InterPro" id="IPR000889">
    <property type="entry name" value="Glutathione_peroxidase"/>
</dbReference>
<organism evidence="5 6">
    <name type="scientific">Streptomyces dengpaensis</name>
    <dbReference type="NCBI Taxonomy" id="2049881"/>
    <lineage>
        <taxon>Bacteria</taxon>
        <taxon>Bacillati</taxon>
        <taxon>Actinomycetota</taxon>
        <taxon>Actinomycetes</taxon>
        <taxon>Kitasatosporales</taxon>
        <taxon>Streptomycetaceae</taxon>
        <taxon>Streptomyces</taxon>
    </lineage>
</organism>
<sequence length="165" mass="17631">MTTDNSVLDVEIGALQGGSADLGQYRGKAVLIVNVASKCGLTPQYAGLERLHERYADQGFTVLGVPCNQFLGQEPGTSEEIAEFCSATYGVTFPMTEKAEVNGEGRHGLYERLVGTSDAEGHSGDIRWNFEKFLIGRDGSVVGRFSPQTEPESAELVAAVEKAVG</sequence>
<proteinExistence type="inferred from homology"/>
<keyword evidence="3 4" id="KW-0560">Oxidoreductase</keyword>
<protein>
    <recommendedName>
        <fullName evidence="4">Glutathione peroxidase</fullName>
    </recommendedName>
</protein>